<evidence type="ECO:0000259" key="3">
    <source>
        <dbReference type="Pfam" id="PF01232"/>
    </source>
</evidence>
<dbReference type="STRING" id="326474.AWB65_05349"/>
<feature type="domain" description="Mannitol dehydrogenase C-terminal" evidence="4">
    <location>
        <begin position="264"/>
        <end position="381"/>
    </location>
</feature>
<dbReference type="GO" id="GO:0016491">
    <property type="term" value="F:oxidoreductase activity"/>
    <property type="evidence" value="ECO:0007669"/>
    <property type="project" value="UniProtKB-KW"/>
</dbReference>
<dbReference type="SUPFAM" id="SSF51735">
    <property type="entry name" value="NAD(P)-binding Rossmann-fold domains"/>
    <property type="match status" value="1"/>
</dbReference>
<dbReference type="Gene3D" id="1.10.1040.10">
    <property type="entry name" value="N-(1-d-carboxylethyl)-l-norvaline Dehydrogenase, domain 2"/>
    <property type="match status" value="1"/>
</dbReference>
<dbReference type="SUPFAM" id="SSF48179">
    <property type="entry name" value="6-phosphogluconate dehydrogenase C-terminal domain-like"/>
    <property type="match status" value="1"/>
</dbReference>
<keyword evidence="6" id="KW-1185">Reference proteome</keyword>
<name>A0A158ISI8_9BURK</name>
<dbReference type="Pfam" id="PF01232">
    <property type="entry name" value="Mannitol_dh"/>
    <property type="match status" value="1"/>
</dbReference>
<protein>
    <submittedName>
        <fullName evidence="5">Mannitol dehydrogenase domain-containing protein</fullName>
    </submittedName>
</protein>
<organism evidence="5 6">
    <name type="scientific">Caballeronia humi</name>
    <dbReference type="NCBI Taxonomy" id="326474"/>
    <lineage>
        <taxon>Bacteria</taxon>
        <taxon>Pseudomonadati</taxon>
        <taxon>Pseudomonadota</taxon>
        <taxon>Betaproteobacteria</taxon>
        <taxon>Burkholderiales</taxon>
        <taxon>Burkholderiaceae</taxon>
        <taxon>Caballeronia</taxon>
    </lineage>
</organism>
<feature type="domain" description="Mannitol dehydrogenase N-terminal" evidence="3">
    <location>
        <begin position="24"/>
        <end position="246"/>
    </location>
</feature>
<dbReference type="InterPro" id="IPR013131">
    <property type="entry name" value="Mannitol_DH_N"/>
</dbReference>
<comment type="caution">
    <text evidence="5">The sequence shown here is derived from an EMBL/GenBank/DDBJ whole genome shotgun (WGS) entry which is preliminary data.</text>
</comment>
<sequence>MQSGKAKTTILNDTNHSNTMSNPILQFGTSRFLQAHVDFFVAETARCEPSKALGKITVVQTTASAESRARLDALRATGRYPVRIRGRRHGETIDRTVECDAITEALHADDDWTLLRERVAHDVQTIVSNTADTGYALFDDDTADLLEGRRTPRGFAAKLAVLLHERHRAGGAPITLLPCELISNNGDTLRDLVTQVARGWNADDAFIDYLTQRCVWVNSLVDRIVSEAIQPVGAIAEPYALWAIERRAGMTLPCEHEDIVVTDDLAHFERLKLLLLNLGHTMLVESWLKQNGAPDMIVLDAMRGASYRDALEAVWQDEVLPVFDALGQHDTARAYLADVRDRFENPFLVHRLADIARNHEEKKERRFRPVIDLAQQLNVRVDQPRLLAALA</sequence>
<reference evidence="5" key="1">
    <citation type="submission" date="2016-01" db="EMBL/GenBank/DDBJ databases">
        <authorList>
            <person name="Peeters C."/>
        </authorList>
    </citation>
    <scope>NUCLEOTIDE SEQUENCE [LARGE SCALE GENOMIC DNA]</scope>
    <source>
        <strain evidence="5">LMG 22934</strain>
    </source>
</reference>
<evidence type="ECO:0000259" key="4">
    <source>
        <dbReference type="Pfam" id="PF08125"/>
    </source>
</evidence>
<evidence type="ECO:0000256" key="2">
    <source>
        <dbReference type="ARBA" id="ARBA00023027"/>
    </source>
</evidence>
<keyword evidence="1" id="KW-0560">Oxidoreductase</keyword>
<evidence type="ECO:0000256" key="1">
    <source>
        <dbReference type="ARBA" id="ARBA00023002"/>
    </source>
</evidence>
<evidence type="ECO:0000313" key="6">
    <source>
        <dbReference type="Proteomes" id="UP000054977"/>
    </source>
</evidence>
<dbReference type="PANTHER" id="PTHR30524:SF0">
    <property type="entry name" value="ALTRONATE OXIDOREDUCTASE-RELATED"/>
    <property type="match status" value="1"/>
</dbReference>
<dbReference type="EMBL" id="FCNW02000042">
    <property type="protein sequence ID" value="SAL59528.1"/>
    <property type="molecule type" value="Genomic_DNA"/>
</dbReference>
<dbReference type="InterPro" id="IPR036291">
    <property type="entry name" value="NAD(P)-bd_dom_sf"/>
</dbReference>
<dbReference type="PANTHER" id="PTHR30524">
    <property type="entry name" value="MANNITOL-1-PHOSPHATE 5-DEHYDROGENASE"/>
    <property type="match status" value="1"/>
</dbReference>
<dbReference type="InterPro" id="IPR013328">
    <property type="entry name" value="6PGD_dom2"/>
</dbReference>
<keyword evidence="2" id="KW-0520">NAD</keyword>
<dbReference type="Gene3D" id="3.40.50.720">
    <property type="entry name" value="NAD(P)-binding Rossmann-like Domain"/>
    <property type="match status" value="1"/>
</dbReference>
<evidence type="ECO:0000313" key="5">
    <source>
        <dbReference type="EMBL" id="SAL59528.1"/>
    </source>
</evidence>
<dbReference type="AlphaFoldDB" id="A0A158ISI8"/>
<dbReference type="InterPro" id="IPR008927">
    <property type="entry name" value="6-PGluconate_DH-like_C_sf"/>
</dbReference>
<gene>
    <name evidence="5" type="ORF">AWB65_05349</name>
</gene>
<dbReference type="Proteomes" id="UP000054977">
    <property type="component" value="Unassembled WGS sequence"/>
</dbReference>
<dbReference type="Pfam" id="PF08125">
    <property type="entry name" value="Mannitol_dh_C"/>
    <property type="match status" value="1"/>
</dbReference>
<accession>A0A158ISI8</accession>
<proteinExistence type="predicted"/>
<dbReference type="InterPro" id="IPR013118">
    <property type="entry name" value="Mannitol_DH_C"/>
</dbReference>